<dbReference type="PROSITE" id="PS00893">
    <property type="entry name" value="NUDIX_BOX"/>
    <property type="match status" value="1"/>
</dbReference>
<dbReference type="GO" id="GO:0016787">
    <property type="term" value="F:hydrolase activity"/>
    <property type="evidence" value="ECO:0007669"/>
    <property type="project" value="UniProtKB-KW"/>
</dbReference>
<dbReference type="InterPro" id="IPR015797">
    <property type="entry name" value="NUDIX_hydrolase-like_dom_sf"/>
</dbReference>
<comment type="cofactor">
    <cofactor evidence="1">
        <name>Mg(2+)</name>
        <dbReference type="ChEBI" id="CHEBI:18420"/>
    </cofactor>
</comment>
<protein>
    <submittedName>
        <fullName evidence="4">NUDIX domain-containing protein</fullName>
    </submittedName>
</protein>
<dbReference type="AlphaFoldDB" id="A0A9X2IEL7"/>
<evidence type="ECO:0000313" key="5">
    <source>
        <dbReference type="Proteomes" id="UP001139485"/>
    </source>
</evidence>
<dbReference type="EMBL" id="JAMOIL010000008">
    <property type="protein sequence ID" value="MCM0620183.1"/>
    <property type="molecule type" value="Genomic_DNA"/>
</dbReference>
<dbReference type="RefSeq" id="WP_250826851.1">
    <property type="nucleotide sequence ID" value="NZ_JAMOIL010000008.1"/>
</dbReference>
<dbReference type="InterPro" id="IPR000086">
    <property type="entry name" value="NUDIX_hydrolase_dom"/>
</dbReference>
<comment type="caution">
    <text evidence="4">The sequence shown here is derived from an EMBL/GenBank/DDBJ whole genome shotgun (WGS) entry which is preliminary data.</text>
</comment>
<sequence length="165" mass="17950">MTDAHVPEVGGRFVVVPASYVFLLRDGLAGLEVLLQLRTNTGFMDGHWAAGAAGHVERGETAVEAAHREAAEEIGVSDLVLEFLTTMQRTRGGEPIDERVDFFFAARSWSGEPALQEGKAADLRWCPLDALDTLPGPVVPHERVVLEALRTRTLEPYSTHGFVTG</sequence>
<reference evidence="4" key="1">
    <citation type="submission" date="2022-05" db="EMBL/GenBank/DDBJ databases">
        <authorList>
            <person name="Tuo L."/>
        </authorList>
    </citation>
    <scope>NUCLEOTIDE SEQUENCE</scope>
    <source>
        <strain evidence="4">BSK12Z-4</strain>
    </source>
</reference>
<evidence type="ECO:0000256" key="2">
    <source>
        <dbReference type="ARBA" id="ARBA00022801"/>
    </source>
</evidence>
<dbReference type="PROSITE" id="PS51462">
    <property type="entry name" value="NUDIX"/>
    <property type="match status" value="1"/>
</dbReference>
<proteinExistence type="predicted"/>
<dbReference type="PANTHER" id="PTHR43046:SF16">
    <property type="entry name" value="ADP-RIBOSE PYROPHOSPHATASE YJHB-RELATED"/>
    <property type="match status" value="1"/>
</dbReference>
<dbReference type="SUPFAM" id="SSF55811">
    <property type="entry name" value="Nudix"/>
    <property type="match status" value="1"/>
</dbReference>
<evidence type="ECO:0000256" key="1">
    <source>
        <dbReference type="ARBA" id="ARBA00001946"/>
    </source>
</evidence>
<keyword evidence="5" id="KW-1185">Reference proteome</keyword>
<name>A0A9X2IEL7_9ACTN</name>
<feature type="domain" description="Nudix hydrolase" evidence="3">
    <location>
        <begin position="14"/>
        <end position="151"/>
    </location>
</feature>
<gene>
    <name evidence="4" type="ORF">M8330_07725</name>
</gene>
<dbReference type="PANTHER" id="PTHR43046">
    <property type="entry name" value="GDP-MANNOSE MANNOSYL HYDROLASE"/>
    <property type="match status" value="1"/>
</dbReference>
<organism evidence="4 5">
    <name type="scientific">Nocardioides bruguierae</name>
    <dbReference type="NCBI Taxonomy" id="2945102"/>
    <lineage>
        <taxon>Bacteria</taxon>
        <taxon>Bacillati</taxon>
        <taxon>Actinomycetota</taxon>
        <taxon>Actinomycetes</taxon>
        <taxon>Propionibacteriales</taxon>
        <taxon>Nocardioidaceae</taxon>
        <taxon>Nocardioides</taxon>
    </lineage>
</organism>
<dbReference type="Pfam" id="PF00293">
    <property type="entry name" value="NUDIX"/>
    <property type="match status" value="1"/>
</dbReference>
<evidence type="ECO:0000313" key="4">
    <source>
        <dbReference type="EMBL" id="MCM0620183.1"/>
    </source>
</evidence>
<keyword evidence="2" id="KW-0378">Hydrolase</keyword>
<dbReference type="InterPro" id="IPR020084">
    <property type="entry name" value="NUDIX_hydrolase_CS"/>
</dbReference>
<dbReference type="Proteomes" id="UP001139485">
    <property type="component" value="Unassembled WGS sequence"/>
</dbReference>
<evidence type="ECO:0000259" key="3">
    <source>
        <dbReference type="PROSITE" id="PS51462"/>
    </source>
</evidence>
<dbReference type="Gene3D" id="3.90.79.10">
    <property type="entry name" value="Nucleoside Triphosphate Pyrophosphohydrolase"/>
    <property type="match status" value="1"/>
</dbReference>
<accession>A0A9X2IEL7</accession>